<evidence type="ECO:0000313" key="2">
    <source>
        <dbReference type="EMBL" id="OCF48663.1"/>
    </source>
</evidence>
<sequence length="153" mass="15932">MSLSGSTAEDNAKTNDIGLMNNNIQGPEPTRENPGGVFPQVGSQPAEPGSMPGSGAPDHHGDVRGVFGNPQMFSDTFGHLSSAFTDAINKIKDESGSGLGSVAKTLIDKLENMRGEVDGWRQGKGLEEVEEAGGERNESVERAEGDGGGLYAD</sequence>
<reference evidence="2" key="3">
    <citation type="submission" date="2016-07" db="EMBL/GenBank/DDBJ databases">
        <title>Evolution of pathogenesis and genome organization in the Tremellales.</title>
        <authorList>
            <person name="Cuomo C."/>
            <person name="Litvintseva A."/>
            <person name="Heitman J."/>
            <person name="Chen Y."/>
            <person name="Sun S."/>
            <person name="Springer D."/>
            <person name="Dromer F."/>
            <person name="Young S."/>
            <person name="Zeng Q."/>
            <person name="Chapman S."/>
            <person name="Gujja S."/>
            <person name="Saif S."/>
            <person name="Birren B."/>
        </authorList>
    </citation>
    <scope>NUCLEOTIDE SEQUENCE</scope>
    <source>
        <strain evidence="2">CBS 10737</strain>
    </source>
</reference>
<dbReference type="EMBL" id="KI894013">
    <property type="protein sequence ID" value="OCF48663.1"/>
    <property type="molecule type" value="Genomic_DNA"/>
</dbReference>
<feature type="compositionally biased region" description="Basic and acidic residues" evidence="1">
    <location>
        <begin position="118"/>
        <end position="145"/>
    </location>
</feature>
<feature type="region of interest" description="Disordered" evidence="1">
    <location>
        <begin position="118"/>
        <end position="153"/>
    </location>
</feature>
<organism evidence="2">
    <name type="scientific">Kwoniella pini CBS 10737</name>
    <dbReference type="NCBI Taxonomy" id="1296096"/>
    <lineage>
        <taxon>Eukaryota</taxon>
        <taxon>Fungi</taxon>
        <taxon>Dikarya</taxon>
        <taxon>Basidiomycota</taxon>
        <taxon>Agaricomycotina</taxon>
        <taxon>Tremellomycetes</taxon>
        <taxon>Tremellales</taxon>
        <taxon>Cryptococcaceae</taxon>
        <taxon>Kwoniella</taxon>
    </lineage>
</organism>
<proteinExistence type="predicted"/>
<keyword evidence="4" id="KW-1185">Reference proteome</keyword>
<reference evidence="3" key="2">
    <citation type="submission" date="2013-07" db="EMBL/GenBank/DDBJ databases">
        <authorList>
            <consortium name="The Broad Institute Genome Sequencing Platform"/>
            <person name="Cuomo C."/>
            <person name="Litvintseva A."/>
            <person name="Chen Y."/>
            <person name="Heitman J."/>
            <person name="Sun S."/>
            <person name="Springer D."/>
            <person name="Dromer F."/>
            <person name="Young S.K."/>
            <person name="Zeng Q."/>
            <person name="Gargeya S."/>
            <person name="Fitzgerald M."/>
            <person name="Abouelleil A."/>
            <person name="Alvarado L."/>
            <person name="Berlin A.M."/>
            <person name="Chapman S.B."/>
            <person name="Dewar J."/>
            <person name="Goldberg J."/>
            <person name="Griggs A."/>
            <person name="Gujja S."/>
            <person name="Hansen M."/>
            <person name="Howarth C."/>
            <person name="Imamovic A."/>
            <person name="Larimer J."/>
            <person name="McCowan C."/>
            <person name="Murphy C."/>
            <person name="Pearson M."/>
            <person name="Priest M."/>
            <person name="Roberts A."/>
            <person name="Saif S."/>
            <person name="Shea T."/>
            <person name="Sykes S."/>
            <person name="Wortman J."/>
            <person name="Nusbaum C."/>
            <person name="Birren B."/>
        </authorList>
    </citation>
    <scope>NUCLEOTIDE SEQUENCE</scope>
    <source>
        <strain evidence="3">CBS 10737</strain>
    </source>
</reference>
<reference evidence="2" key="1">
    <citation type="submission" date="2013-07" db="EMBL/GenBank/DDBJ databases">
        <title>The Genome Sequence of Cryptococcus pinus CBS10737.</title>
        <authorList>
            <consortium name="The Broad Institute Genome Sequencing Platform"/>
            <person name="Cuomo C."/>
            <person name="Litvintseva A."/>
            <person name="Chen Y."/>
            <person name="Heitman J."/>
            <person name="Sun S."/>
            <person name="Springer D."/>
            <person name="Dromer F."/>
            <person name="Young S.K."/>
            <person name="Zeng Q."/>
            <person name="Gargeya S."/>
            <person name="Fitzgerald M."/>
            <person name="Abouelleil A."/>
            <person name="Alvarado L."/>
            <person name="Berlin A.M."/>
            <person name="Chapman S.B."/>
            <person name="Dewar J."/>
            <person name="Goldberg J."/>
            <person name="Griggs A."/>
            <person name="Gujja S."/>
            <person name="Hansen M."/>
            <person name="Howarth C."/>
            <person name="Imamovic A."/>
            <person name="Larimer J."/>
            <person name="McCowan C."/>
            <person name="Murphy C."/>
            <person name="Pearson M."/>
            <person name="Priest M."/>
            <person name="Roberts A."/>
            <person name="Saif S."/>
            <person name="Shea T."/>
            <person name="Sykes S."/>
            <person name="Wortman J."/>
            <person name="Nusbaum C."/>
            <person name="Birren B."/>
        </authorList>
    </citation>
    <scope>NUCLEOTIDE SEQUENCE [LARGE SCALE GENOMIC DNA]</scope>
    <source>
        <strain evidence="2">CBS 10737</strain>
    </source>
</reference>
<gene>
    <name evidence="2" type="ORF">I206_05443</name>
    <name evidence="3" type="ORF">I206_107014</name>
</gene>
<dbReference type="KEGG" id="kpin:30173812"/>
<dbReference type="EMBL" id="CP144528">
    <property type="protein sequence ID" value="WWC73049.1"/>
    <property type="molecule type" value="Genomic_DNA"/>
</dbReference>
<dbReference type="Proteomes" id="UP000094020">
    <property type="component" value="Chromosome 10"/>
</dbReference>
<evidence type="ECO:0000313" key="3">
    <source>
        <dbReference type="EMBL" id="WWC73049.1"/>
    </source>
</evidence>
<evidence type="ECO:0000256" key="1">
    <source>
        <dbReference type="SAM" id="MobiDB-lite"/>
    </source>
</evidence>
<dbReference type="OrthoDB" id="2560792at2759"/>
<dbReference type="RefSeq" id="XP_019009882.1">
    <property type="nucleotide sequence ID" value="XM_019157164.1"/>
</dbReference>
<dbReference type="GeneID" id="30173812"/>
<dbReference type="AlphaFoldDB" id="A0A1B9HZE9"/>
<evidence type="ECO:0000313" key="4">
    <source>
        <dbReference type="Proteomes" id="UP000094020"/>
    </source>
</evidence>
<reference evidence="3" key="4">
    <citation type="submission" date="2024-02" db="EMBL/GenBank/DDBJ databases">
        <title>Comparative genomics of Cryptococcus and Kwoniella reveals pathogenesis evolution and contrasting modes of karyotype evolution via chromosome fusion or intercentromeric recombination.</title>
        <authorList>
            <person name="Coelho M.A."/>
            <person name="David-Palma M."/>
            <person name="Shea T."/>
            <person name="Bowers K."/>
            <person name="McGinley-Smith S."/>
            <person name="Mohammad A.W."/>
            <person name="Gnirke A."/>
            <person name="Yurkov A.M."/>
            <person name="Nowrousian M."/>
            <person name="Sun S."/>
            <person name="Cuomo C.A."/>
            <person name="Heitman J."/>
        </authorList>
    </citation>
    <scope>NUCLEOTIDE SEQUENCE</scope>
    <source>
        <strain evidence="3">CBS 10737</strain>
    </source>
</reference>
<name>A0A1B9HZE9_9TREE</name>
<protein>
    <submittedName>
        <fullName evidence="2">Uncharacterized protein</fullName>
    </submittedName>
</protein>
<accession>A0A1B9HZE9</accession>
<feature type="region of interest" description="Disordered" evidence="1">
    <location>
        <begin position="1"/>
        <end position="76"/>
    </location>
</feature>